<proteinExistence type="inferred from homology"/>
<dbReference type="AlphaFoldDB" id="A0A7C5V4Y9"/>
<dbReference type="Gene3D" id="4.10.640.10">
    <property type="entry name" value="Ribosomal protein S18"/>
    <property type="match status" value="1"/>
</dbReference>
<evidence type="ECO:0000313" key="6">
    <source>
        <dbReference type="EMBL" id="HHS01322.1"/>
    </source>
</evidence>
<evidence type="ECO:0000256" key="4">
    <source>
        <dbReference type="HAMAP-Rule" id="MF_00270"/>
    </source>
</evidence>
<dbReference type="PRINTS" id="PR00974">
    <property type="entry name" value="RIBOSOMALS18"/>
</dbReference>
<dbReference type="PANTHER" id="PTHR13479:SF40">
    <property type="entry name" value="SMALL RIBOSOMAL SUBUNIT PROTEIN BS18M"/>
    <property type="match status" value="1"/>
</dbReference>
<comment type="function">
    <text evidence="4">Binds as a heterodimer with protein bS6 to the central domain of the 16S rRNA, where it helps stabilize the platform of the 30S subunit.</text>
</comment>
<sequence>MNNNQNQQQTQAVQMVERVSSRQKKKKRVCSFCVERIYEIDYKDVNRLKKFLTERGKILPRRTTGNCARHQRQLTRAIKRARILALLPFIVE</sequence>
<dbReference type="Pfam" id="PF01084">
    <property type="entry name" value="Ribosomal_S18"/>
    <property type="match status" value="1"/>
</dbReference>
<keyword evidence="3 4" id="KW-0687">Ribonucleoprotein</keyword>
<comment type="caution">
    <text evidence="6">The sequence shown here is derived from an EMBL/GenBank/DDBJ whole genome shotgun (WGS) entry which is preliminary data.</text>
</comment>
<dbReference type="InterPro" id="IPR036870">
    <property type="entry name" value="Ribosomal_bS18_sf"/>
</dbReference>
<dbReference type="GO" id="GO:0006412">
    <property type="term" value="P:translation"/>
    <property type="evidence" value="ECO:0007669"/>
    <property type="project" value="UniProtKB-UniRule"/>
</dbReference>
<keyword evidence="2 4" id="KW-0689">Ribosomal protein</keyword>
<keyword evidence="4" id="KW-0694">RNA-binding</keyword>
<dbReference type="InterPro" id="IPR001648">
    <property type="entry name" value="Ribosomal_bS18"/>
</dbReference>
<dbReference type="SUPFAM" id="SSF46911">
    <property type="entry name" value="Ribosomal protein S18"/>
    <property type="match status" value="1"/>
</dbReference>
<dbReference type="NCBIfam" id="TIGR00165">
    <property type="entry name" value="S18"/>
    <property type="match status" value="1"/>
</dbReference>
<gene>
    <name evidence="4 6" type="primary">rpsR</name>
    <name evidence="6" type="ORF">ENL71_02130</name>
</gene>
<reference evidence="6" key="1">
    <citation type="journal article" date="2020" name="mSystems">
        <title>Genome- and Community-Level Interaction Insights into Carbon Utilization and Element Cycling Functions of Hydrothermarchaeota in Hydrothermal Sediment.</title>
        <authorList>
            <person name="Zhou Z."/>
            <person name="Liu Y."/>
            <person name="Xu W."/>
            <person name="Pan J."/>
            <person name="Luo Z.H."/>
            <person name="Li M."/>
        </authorList>
    </citation>
    <scope>NUCLEOTIDE SEQUENCE [LARGE SCALE GENOMIC DNA]</scope>
    <source>
        <strain evidence="6">SpSt-102</strain>
    </source>
</reference>
<dbReference type="OMA" id="QKKYCRF"/>
<name>A0A7C5V4Y9_9FIRM</name>
<dbReference type="GO" id="GO:0022627">
    <property type="term" value="C:cytosolic small ribosomal subunit"/>
    <property type="evidence" value="ECO:0007669"/>
    <property type="project" value="TreeGrafter"/>
</dbReference>
<dbReference type="HAMAP" id="MF_00270">
    <property type="entry name" value="Ribosomal_bS18"/>
    <property type="match status" value="1"/>
</dbReference>
<dbReference type="GO" id="GO:0003735">
    <property type="term" value="F:structural constituent of ribosome"/>
    <property type="evidence" value="ECO:0007669"/>
    <property type="project" value="InterPro"/>
</dbReference>
<dbReference type="EMBL" id="DRUZ01000030">
    <property type="protein sequence ID" value="HHS01322.1"/>
    <property type="molecule type" value="Genomic_DNA"/>
</dbReference>
<organism evidence="6">
    <name type="scientific">Caldicellulosiruptor owensensis</name>
    <dbReference type="NCBI Taxonomy" id="55205"/>
    <lineage>
        <taxon>Bacteria</taxon>
        <taxon>Bacillati</taxon>
        <taxon>Bacillota</taxon>
        <taxon>Bacillota incertae sedis</taxon>
        <taxon>Caldicellulosiruptorales</taxon>
        <taxon>Caldicellulosiruptoraceae</taxon>
        <taxon>Caldicellulosiruptor</taxon>
    </lineage>
</organism>
<keyword evidence="4" id="KW-0699">rRNA-binding</keyword>
<evidence type="ECO:0000256" key="2">
    <source>
        <dbReference type="ARBA" id="ARBA00022980"/>
    </source>
</evidence>
<dbReference type="PANTHER" id="PTHR13479">
    <property type="entry name" value="30S RIBOSOMAL PROTEIN S18"/>
    <property type="match status" value="1"/>
</dbReference>
<accession>A0A7C5V4Y9</accession>
<comment type="subunit">
    <text evidence="4">Part of the 30S ribosomal subunit. Forms a tight heterodimer with protein bS6.</text>
</comment>
<comment type="similarity">
    <text evidence="1 4 5">Belongs to the bacterial ribosomal protein bS18 family.</text>
</comment>
<evidence type="ECO:0000256" key="5">
    <source>
        <dbReference type="RuleBase" id="RU003910"/>
    </source>
</evidence>
<evidence type="ECO:0000256" key="3">
    <source>
        <dbReference type="ARBA" id="ARBA00023274"/>
    </source>
</evidence>
<evidence type="ECO:0000256" key="1">
    <source>
        <dbReference type="ARBA" id="ARBA00005589"/>
    </source>
</evidence>
<dbReference type="GO" id="GO:0070181">
    <property type="term" value="F:small ribosomal subunit rRNA binding"/>
    <property type="evidence" value="ECO:0007669"/>
    <property type="project" value="TreeGrafter"/>
</dbReference>
<protein>
    <recommendedName>
        <fullName evidence="4">Small ribosomal subunit protein bS18</fullName>
    </recommendedName>
</protein>